<dbReference type="EMBL" id="FOET01000005">
    <property type="protein sequence ID" value="SEQ23921.1"/>
    <property type="molecule type" value="Genomic_DNA"/>
</dbReference>
<keyword evidence="4" id="KW-1185">Reference proteome</keyword>
<keyword evidence="2" id="KW-1133">Transmembrane helix</keyword>
<dbReference type="RefSeq" id="WP_177213984.1">
    <property type="nucleotide sequence ID" value="NZ_FOET01000005.1"/>
</dbReference>
<sequence>MSDQENRNTADAPADPPTAPTAPDTGTVPDTGTAPGTGTVPDAPPATAAPDGPQDAGPRGRGRLRRVLVPLLSAALVLGAAGGGLAYTKATVDGADVSAPTKIWKKPAKAPSEDDPVPDLREGRTDGELRRKLLPVPEDFRLGPDVSEFGNDTELSGRQAQALLREGGKGLPSKERRRHREYVEKLRLQGIVMRTYTPYDNRFTAEIQLARMKNEKGVKDLSTFQSELADALSVFRDGPRIKGHENARCFLPPEDGDSELEAMFCTAYQDEYLISFRVDGVEPFPEKEAAELLKDQLDHLVSPGEYV</sequence>
<feature type="compositionally biased region" description="Low complexity" evidence="1">
    <location>
        <begin position="21"/>
        <end position="57"/>
    </location>
</feature>
<evidence type="ECO:0000256" key="2">
    <source>
        <dbReference type="SAM" id="Phobius"/>
    </source>
</evidence>
<keyword evidence="2" id="KW-0472">Membrane</keyword>
<protein>
    <recommendedName>
        <fullName evidence="5">Secreted protein</fullName>
    </recommendedName>
</protein>
<feature type="transmembrane region" description="Helical" evidence="2">
    <location>
        <begin position="67"/>
        <end position="87"/>
    </location>
</feature>
<evidence type="ECO:0000313" key="3">
    <source>
        <dbReference type="EMBL" id="SEQ23921.1"/>
    </source>
</evidence>
<evidence type="ECO:0000256" key="1">
    <source>
        <dbReference type="SAM" id="MobiDB-lite"/>
    </source>
</evidence>
<feature type="region of interest" description="Disordered" evidence="1">
    <location>
        <begin position="103"/>
        <end position="123"/>
    </location>
</feature>
<feature type="region of interest" description="Disordered" evidence="1">
    <location>
        <begin position="1"/>
        <end position="62"/>
    </location>
</feature>
<dbReference type="Proteomes" id="UP000199055">
    <property type="component" value="Unassembled WGS sequence"/>
</dbReference>
<gene>
    <name evidence="3" type="ORF">SAMN05216481_10572</name>
</gene>
<evidence type="ECO:0008006" key="5">
    <source>
        <dbReference type="Google" id="ProtNLM"/>
    </source>
</evidence>
<dbReference type="STRING" id="403935.SAMN05216481_10572"/>
<keyword evidence="2" id="KW-0812">Transmembrane</keyword>
<dbReference type="AlphaFoldDB" id="A0A1H9EE29"/>
<accession>A0A1H9EE29</accession>
<evidence type="ECO:0000313" key="4">
    <source>
        <dbReference type="Proteomes" id="UP000199055"/>
    </source>
</evidence>
<proteinExistence type="predicted"/>
<organism evidence="3 4">
    <name type="scientific">Streptomyces radiopugnans</name>
    <dbReference type="NCBI Taxonomy" id="403935"/>
    <lineage>
        <taxon>Bacteria</taxon>
        <taxon>Bacillati</taxon>
        <taxon>Actinomycetota</taxon>
        <taxon>Actinomycetes</taxon>
        <taxon>Kitasatosporales</taxon>
        <taxon>Streptomycetaceae</taxon>
        <taxon>Streptomyces</taxon>
    </lineage>
</organism>
<reference evidence="4" key="1">
    <citation type="submission" date="2016-10" db="EMBL/GenBank/DDBJ databases">
        <authorList>
            <person name="Varghese N."/>
            <person name="Submissions S."/>
        </authorList>
    </citation>
    <scope>NUCLEOTIDE SEQUENCE [LARGE SCALE GENOMIC DNA]</scope>
    <source>
        <strain evidence="4">CGMCC 4.3519</strain>
    </source>
</reference>
<name>A0A1H9EE29_9ACTN</name>